<proteinExistence type="predicted"/>
<feature type="transmembrane region" description="Helical" evidence="1">
    <location>
        <begin position="49"/>
        <end position="68"/>
    </location>
</feature>
<protein>
    <submittedName>
        <fullName evidence="2">Uncharacterized protein</fullName>
    </submittedName>
</protein>
<evidence type="ECO:0000313" key="3">
    <source>
        <dbReference type="Proteomes" id="UP000658225"/>
    </source>
</evidence>
<accession>A0A927R7J7</accession>
<keyword evidence="1" id="KW-0472">Membrane</keyword>
<sequence length="110" mass="13086">MLMLTIPESIQPSIVYVTTAYFIFLLLFVFFRVVVFNFALKNIKRPLSIAYDISLFVITTLWFLYLHLQDYIYYSYDSPTLLFVGSAYFVSIVDFIYNYFSYKKIKSTNL</sequence>
<keyword evidence="1" id="KW-0812">Transmembrane</keyword>
<dbReference type="EMBL" id="JADBEL010000021">
    <property type="protein sequence ID" value="MBE1556064.1"/>
    <property type="molecule type" value="Genomic_DNA"/>
</dbReference>
<evidence type="ECO:0000256" key="1">
    <source>
        <dbReference type="SAM" id="Phobius"/>
    </source>
</evidence>
<feature type="transmembrane region" description="Helical" evidence="1">
    <location>
        <begin position="80"/>
        <end position="100"/>
    </location>
</feature>
<keyword evidence="1" id="KW-1133">Transmembrane helix</keyword>
<comment type="caution">
    <text evidence="2">The sequence shown here is derived from an EMBL/GenBank/DDBJ whole genome shotgun (WGS) entry which is preliminary data.</text>
</comment>
<gene>
    <name evidence="2" type="ORF">H4683_003185</name>
</gene>
<organism evidence="2 3">
    <name type="scientific">Sporosarcina limicola</name>
    <dbReference type="NCBI Taxonomy" id="34101"/>
    <lineage>
        <taxon>Bacteria</taxon>
        <taxon>Bacillati</taxon>
        <taxon>Bacillota</taxon>
        <taxon>Bacilli</taxon>
        <taxon>Bacillales</taxon>
        <taxon>Caryophanaceae</taxon>
        <taxon>Sporosarcina</taxon>
    </lineage>
</organism>
<reference evidence="2" key="1">
    <citation type="submission" date="2020-10" db="EMBL/GenBank/DDBJ databases">
        <title>Genomic Encyclopedia of Type Strains, Phase IV (KMG-IV): sequencing the most valuable type-strain genomes for metagenomic binning, comparative biology and taxonomic classification.</title>
        <authorList>
            <person name="Goeker M."/>
        </authorList>
    </citation>
    <scope>NUCLEOTIDE SEQUENCE</scope>
    <source>
        <strain evidence="2">DSM 13886</strain>
    </source>
</reference>
<dbReference type="Proteomes" id="UP000658225">
    <property type="component" value="Unassembled WGS sequence"/>
</dbReference>
<name>A0A927R7J7_9BACL</name>
<feature type="transmembrane region" description="Helical" evidence="1">
    <location>
        <begin position="20"/>
        <end position="40"/>
    </location>
</feature>
<evidence type="ECO:0000313" key="2">
    <source>
        <dbReference type="EMBL" id="MBE1556064.1"/>
    </source>
</evidence>
<keyword evidence="3" id="KW-1185">Reference proteome</keyword>
<dbReference type="AlphaFoldDB" id="A0A927R7J7"/>